<organism evidence="2 4">
    <name type="scientific">Araneus ventricosus</name>
    <name type="common">Orbweaver spider</name>
    <name type="synonym">Epeira ventricosa</name>
    <dbReference type="NCBI Taxonomy" id="182803"/>
    <lineage>
        <taxon>Eukaryota</taxon>
        <taxon>Metazoa</taxon>
        <taxon>Ecdysozoa</taxon>
        <taxon>Arthropoda</taxon>
        <taxon>Chelicerata</taxon>
        <taxon>Arachnida</taxon>
        <taxon>Araneae</taxon>
        <taxon>Araneomorphae</taxon>
        <taxon>Entelegynae</taxon>
        <taxon>Araneoidea</taxon>
        <taxon>Araneidae</taxon>
        <taxon>Araneus</taxon>
    </lineage>
</organism>
<evidence type="ECO:0000313" key="4">
    <source>
        <dbReference type="Proteomes" id="UP000499080"/>
    </source>
</evidence>
<accession>A0A4Y2TME9</accession>
<name>A0A4Y2TME9_ARAVE</name>
<proteinExistence type="predicted"/>
<keyword evidence="4" id="KW-1185">Reference proteome</keyword>
<protein>
    <submittedName>
        <fullName evidence="2">Uncharacterized protein</fullName>
    </submittedName>
</protein>
<evidence type="ECO:0000313" key="3">
    <source>
        <dbReference type="EMBL" id="GBO01247.1"/>
    </source>
</evidence>
<dbReference type="EMBL" id="BGPR01029451">
    <property type="protein sequence ID" value="GBO01231.1"/>
    <property type="molecule type" value="Genomic_DNA"/>
</dbReference>
<sequence length="98" mass="11755">MVWLFVGCQHLKVKFFDGYNMLGSSHLHSVAEAAGSPRRERSHVFREQETGRRTKRKEEWDQTDDRRTERHALNGLLFFLSIFRRMHSSIYVYMCKFT</sequence>
<gene>
    <name evidence="3" type="ORF">AVEN_211448_1</name>
    <name evidence="2" type="ORF">AVEN_98486_1</name>
</gene>
<comment type="caution">
    <text evidence="2">The sequence shown here is derived from an EMBL/GenBank/DDBJ whole genome shotgun (WGS) entry which is preliminary data.</text>
</comment>
<evidence type="ECO:0000313" key="2">
    <source>
        <dbReference type="EMBL" id="GBO01231.1"/>
    </source>
</evidence>
<evidence type="ECO:0000256" key="1">
    <source>
        <dbReference type="SAM" id="MobiDB-lite"/>
    </source>
</evidence>
<feature type="compositionally biased region" description="Basic and acidic residues" evidence="1">
    <location>
        <begin position="37"/>
        <end position="64"/>
    </location>
</feature>
<dbReference type="Proteomes" id="UP000499080">
    <property type="component" value="Unassembled WGS sequence"/>
</dbReference>
<reference evidence="2 4" key="1">
    <citation type="journal article" date="2019" name="Sci. Rep.">
        <title>Orb-weaving spider Araneus ventricosus genome elucidates the spidroin gene catalogue.</title>
        <authorList>
            <person name="Kono N."/>
            <person name="Nakamura H."/>
            <person name="Ohtoshi R."/>
            <person name="Moran D.A.P."/>
            <person name="Shinohara A."/>
            <person name="Yoshida Y."/>
            <person name="Fujiwara M."/>
            <person name="Mori M."/>
            <person name="Tomita M."/>
            <person name="Arakawa K."/>
        </authorList>
    </citation>
    <scope>NUCLEOTIDE SEQUENCE [LARGE SCALE GENOMIC DNA]</scope>
</reference>
<dbReference type="EMBL" id="BGPR01029462">
    <property type="protein sequence ID" value="GBO01247.1"/>
    <property type="molecule type" value="Genomic_DNA"/>
</dbReference>
<dbReference type="AlphaFoldDB" id="A0A4Y2TME9"/>
<feature type="region of interest" description="Disordered" evidence="1">
    <location>
        <begin position="33"/>
        <end position="64"/>
    </location>
</feature>